<evidence type="ECO:0008006" key="4">
    <source>
        <dbReference type="Google" id="ProtNLM"/>
    </source>
</evidence>
<keyword evidence="3" id="KW-1185">Reference proteome</keyword>
<feature type="signal peptide" evidence="1">
    <location>
        <begin position="1"/>
        <end position="20"/>
    </location>
</feature>
<name>A0ABD3QX80_9STRA</name>
<feature type="chain" id="PRO_5044838560" description="PS II complex 12 kDa extrinsic protein" evidence="1">
    <location>
        <begin position="21"/>
        <end position="194"/>
    </location>
</feature>
<dbReference type="PANTHER" id="PTHR36327:SF1">
    <property type="entry name" value="OS03G0731100 PROTEIN"/>
    <property type="match status" value="1"/>
</dbReference>
<dbReference type="AlphaFoldDB" id="A0ABD3QX80"/>
<dbReference type="PANTHER" id="PTHR36327">
    <property type="entry name" value="UNNAMED PRODUCT"/>
    <property type="match status" value="1"/>
</dbReference>
<proteinExistence type="predicted"/>
<evidence type="ECO:0000256" key="1">
    <source>
        <dbReference type="SAM" id="SignalP"/>
    </source>
</evidence>
<dbReference type="EMBL" id="JALLPJ020000037">
    <property type="protein sequence ID" value="KAL3804584.1"/>
    <property type="molecule type" value="Genomic_DNA"/>
</dbReference>
<sequence length="194" mass="21100">MLNPTLIIAFQALLLRPSAAFAPSSPRCSPVVLLSCISQDDAEMPSRSNHLADDKRQTTRREALSAALVTLTTFTSSAQAAVIGAGRCANGEGDGCDSLAEGNAYIQSLQKKSLENKEENQREALYSYYMRNYPDVFAVSDKRMVMKSDGSFELFSPGEVADLVNNGKITIEYPKTMGGRVVDLTQKPVLVLKD</sequence>
<accession>A0ABD3QX80</accession>
<organism evidence="2 3">
    <name type="scientific">Cyclotella atomus</name>
    <dbReference type="NCBI Taxonomy" id="382360"/>
    <lineage>
        <taxon>Eukaryota</taxon>
        <taxon>Sar</taxon>
        <taxon>Stramenopiles</taxon>
        <taxon>Ochrophyta</taxon>
        <taxon>Bacillariophyta</taxon>
        <taxon>Coscinodiscophyceae</taxon>
        <taxon>Thalassiosirophycidae</taxon>
        <taxon>Stephanodiscales</taxon>
        <taxon>Stephanodiscaceae</taxon>
        <taxon>Cyclotella</taxon>
    </lineage>
</organism>
<protein>
    <recommendedName>
        <fullName evidence="4">PS II complex 12 kDa extrinsic protein</fullName>
    </recommendedName>
</protein>
<evidence type="ECO:0000313" key="2">
    <source>
        <dbReference type="EMBL" id="KAL3804584.1"/>
    </source>
</evidence>
<keyword evidence="1" id="KW-0732">Signal</keyword>
<gene>
    <name evidence="2" type="ORF">ACHAWO_012259</name>
</gene>
<dbReference type="Proteomes" id="UP001530400">
    <property type="component" value="Unassembled WGS sequence"/>
</dbReference>
<evidence type="ECO:0000313" key="3">
    <source>
        <dbReference type="Proteomes" id="UP001530400"/>
    </source>
</evidence>
<reference evidence="2 3" key="1">
    <citation type="submission" date="2024-10" db="EMBL/GenBank/DDBJ databases">
        <title>Updated reference genomes for cyclostephanoid diatoms.</title>
        <authorList>
            <person name="Roberts W.R."/>
            <person name="Alverson A.J."/>
        </authorList>
    </citation>
    <scope>NUCLEOTIDE SEQUENCE [LARGE SCALE GENOMIC DNA]</scope>
    <source>
        <strain evidence="2 3">AJA010-31</strain>
    </source>
</reference>
<comment type="caution">
    <text evidence="2">The sequence shown here is derived from an EMBL/GenBank/DDBJ whole genome shotgun (WGS) entry which is preliminary data.</text>
</comment>